<dbReference type="EMBL" id="BJHW01000002">
    <property type="protein sequence ID" value="GDY59722.1"/>
    <property type="molecule type" value="Genomic_DNA"/>
</dbReference>
<dbReference type="PROSITE" id="PS50893">
    <property type="entry name" value="ABC_TRANSPORTER_2"/>
    <property type="match status" value="1"/>
</dbReference>
<accession>A0A4D4LEP3</accession>
<dbReference type="Gene3D" id="3.40.50.300">
    <property type="entry name" value="P-loop containing nucleotide triphosphate hydrolases"/>
    <property type="match status" value="1"/>
</dbReference>
<dbReference type="RefSeq" id="WP_137981833.1">
    <property type="nucleotide sequence ID" value="NZ_BAAASO010000012.1"/>
</dbReference>
<dbReference type="InterPro" id="IPR027417">
    <property type="entry name" value="P-loop_NTPase"/>
</dbReference>
<sequence length="313" mass="33344">MENVIELGELTKTYGTRRGLTGLTLEVRKGEIFGFLGPNGAGKTTTIRLLLDLIRPTSGSRVVLGLDPLTDGIRLRARVGYLPGDFVCDGRQSVSGYLRFLAALRGGVPQGRIDELAERLGLDQSAKIKKLSKGNRQKVGLVQALMHTPELLILDEPTSGLDPLVQQTFLELIAEAAERGQTVFMSSHIMSEVEAVAHRVGIIRDGSLVALDSVANLRSVSTREVEVTFASPVPADAFIRVPGADGLRVDTAGTTLSGSFSGDPDDLVKALAGHTVTGLQVTKPALEDLFHSYYEGAEAAPRPTPRPAPVGEA</sequence>
<evidence type="ECO:0000256" key="1">
    <source>
        <dbReference type="ARBA" id="ARBA00005417"/>
    </source>
</evidence>
<keyword evidence="4 6" id="KW-0067">ATP-binding</keyword>
<comment type="similarity">
    <text evidence="1">Belongs to the ABC transporter superfamily.</text>
</comment>
<dbReference type="GO" id="GO:0005524">
    <property type="term" value="F:ATP binding"/>
    <property type="evidence" value="ECO:0007669"/>
    <property type="project" value="UniProtKB-KW"/>
</dbReference>
<dbReference type="InterPro" id="IPR003439">
    <property type="entry name" value="ABC_transporter-like_ATP-bd"/>
</dbReference>
<evidence type="ECO:0000256" key="4">
    <source>
        <dbReference type="ARBA" id="ARBA00022840"/>
    </source>
</evidence>
<gene>
    <name evidence="6" type="ORF">SVIO_103450</name>
</gene>
<dbReference type="CDD" id="cd03230">
    <property type="entry name" value="ABC_DR_subfamily_A"/>
    <property type="match status" value="1"/>
</dbReference>
<dbReference type="AlphaFoldDB" id="A0A4D4LEP3"/>
<proteinExistence type="inferred from homology"/>
<keyword evidence="2" id="KW-0813">Transport</keyword>
<evidence type="ECO:0000256" key="3">
    <source>
        <dbReference type="ARBA" id="ARBA00022741"/>
    </source>
</evidence>
<evidence type="ECO:0000313" key="7">
    <source>
        <dbReference type="Proteomes" id="UP000301309"/>
    </source>
</evidence>
<feature type="domain" description="ABC transporter" evidence="5">
    <location>
        <begin position="5"/>
        <end position="230"/>
    </location>
</feature>
<keyword evidence="3" id="KW-0547">Nucleotide-binding</keyword>
<dbReference type="PANTHER" id="PTHR43335">
    <property type="entry name" value="ABC TRANSPORTER, ATP-BINDING PROTEIN"/>
    <property type="match status" value="1"/>
</dbReference>
<keyword evidence="7" id="KW-1185">Reference proteome</keyword>
<dbReference type="Proteomes" id="UP000301309">
    <property type="component" value="Unassembled WGS sequence"/>
</dbReference>
<reference evidence="6 7" key="1">
    <citation type="journal article" date="2020" name="Int. J. Syst. Evol. Microbiol.">
        <title>Reclassification of Streptomyces castelarensis and Streptomyces sporoclivatus as later heterotypic synonyms of Streptomyces antimycoticus.</title>
        <authorList>
            <person name="Komaki H."/>
            <person name="Tamura T."/>
        </authorList>
    </citation>
    <scope>NUCLEOTIDE SEQUENCE [LARGE SCALE GENOMIC DNA]</scope>
    <source>
        <strain evidence="6 7">NBRC 13459</strain>
    </source>
</reference>
<comment type="caution">
    <text evidence="6">The sequence shown here is derived from an EMBL/GenBank/DDBJ whole genome shotgun (WGS) entry which is preliminary data.</text>
</comment>
<evidence type="ECO:0000256" key="2">
    <source>
        <dbReference type="ARBA" id="ARBA00022448"/>
    </source>
</evidence>
<name>A0A4D4LEP3_STRVO</name>
<dbReference type="GO" id="GO:0016887">
    <property type="term" value="F:ATP hydrolysis activity"/>
    <property type="evidence" value="ECO:0007669"/>
    <property type="project" value="InterPro"/>
</dbReference>
<dbReference type="SMART" id="SM00382">
    <property type="entry name" value="AAA"/>
    <property type="match status" value="1"/>
</dbReference>
<organism evidence="6 7">
    <name type="scientific">Streptomyces violaceusniger</name>
    <dbReference type="NCBI Taxonomy" id="68280"/>
    <lineage>
        <taxon>Bacteria</taxon>
        <taxon>Bacillati</taxon>
        <taxon>Actinomycetota</taxon>
        <taxon>Actinomycetes</taxon>
        <taxon>Kitasatosporales</taxon>
        <taxon>Streptomycetaceae</taxon>
        <taxon>Streptomyces</taxon>
        <taxon>Streptomyces violaceusniger group</taxon>
    </lineage>
</organism>
<dbReference type="InterPro" id="IPR003593">
    <property type="entry name" value="AAA+_ATPase"/>
</dbReference>
<dbReference type="InterPro" id="IPR017871">
    <property type="entry name" value="ABC_transporter-like_CS"/>
</dbReference>
<protein>
    <submittedName>
        <fullName evidence="6">ABC transporter ATP-binding protein</fullName>
    </submittedName>
</protein>
<evidence type="ECO:0000259" key="5">
    <source>
        <dbReference type="PROSITE" id="PS50893"/>
    </source>
</evidence>
<evidence type="ECO:0000313" key="6">
    <source>
        <dbReference type="EMBL" id="GDY59722.1"/>
    </source>
</evidence>
<dbReference type="SUPFAM" id="SSF52540">
    <property type="entry name" value="P-loop containing nucleoside triphosphate hydrolases"/>
    <property type="match status" value="1"/>
</dbReference>
<dbReference type="PANTHER" id="PTHR43335:SF4">
    <property type="entry name" value="ABC TRANSPORTER, ATP-BINDING PROTEIN"/>
    <property type="match status" value="1"/>
</dbReference>
<dbReference type="OrthoDB" id="9804819at2"/>
<dbReference type="PROSITE" id="PS00211">
    <property type="entry name" value="ABC_TRANSPORTER_1"/>
    <property type="match status" value="1"/>
</dbReference>
<dbReference type="Pfam" id="PF00005">
    <property type="entry name" value="ABC_tran"/>
    <property type="match status" value="1"/>
</dbReference>